<evidence type="ECO:0000313" key="2">
    <source>
        <dbReference type="EMBL" id="KIM79701.1"/>
    </source>
</evidence>
<protein>
    <submittedName>
        <fullName evidence="2">Uncharacterized protein</fullName>
    </submittedName>
</protein>
<feature type="region of interest" description="Disordered" evidence="1">
    <location>
        <begin position="192"/>
        <end position="223"/>
    </location>
</feature>
<dbReference type="InParanoid" id="A0A0C3FJQ6"/>
<organism evidence="2 3">
    <name type="scientific">Piloderma croceum (strain F 1598)</name>
    <dbReference type="NCBI Taxonomy" id="765440"/>
    <lineage>
        <taxon>Eukaryota</taxon>
        <taxon>Fungi</taxon>
        <taxon>Dikarya</taxon>
        <taxon>Basidiomycota</taxon>
        <taxon>Agaricomycotina</taxon>
        <taxon>Agaricomycetes</taxon>
        <taxon>Agaricomycetidae</taxon>
        <taxon>Atheliales</taxon>
        <taxon>Atheliaceae</taxon>
        <taxon>Piloderma</taxon>
    </lineage>
</organism>
<accession>A0A0C3FJQ6</accession>
<evidence type="ECO:0000256" key="1">
    <source>
        <dbReference type="SAM" id="MobiDB-lite"/>
    </source>
</evidence>
<evidence type="ECO:0000313" key="3">
    <source>
        <dbReference type="Proteomes" id="UP000054166"/>
    </source>
</evidence>
<reference evidence="2 3" key="1">
    <citation type="submission" date="2014-04" db="EMBL/GenBank/DDBJ databases">
        <authorList>
            <consortium name="DOE Joint Genome Institute"/>
            <person name="Kuo A."/>
            <person name="Tarkka M."/>
            <person name="Buscot F."/>
            <person name="Kohler A."/>
            <person name="Nagy L.G."/>
            <person name="Floudas D."/>
            <person name="Copeland A."/>
            <person name="Barry K.W."/>
            <person name="Cichocki N."/>
            <person name="Veneault-Fourrey C."/>
            <person name="LaButti K."/>
            <person name="Lindquist E.A."/>
            <person name="Lipzen A."/>
            <person name="Lundell T."/>
            <person name="Morin E."/>
            <person name="Murat C."/>
            <person name="Sun H."/>
            <person name="Tunlid A."/>
            <person name="Henrissat B."/>
            <person name="Grigoriev I.V."/>
            <person name="Hibbett D.S."/>
            <person name="Martin F."/>
            <person name="Nordberg H.P."/>
            <person name="Cantor M.N."/>
            <person name="Hua S.X."/>
        </authorList>
    </citation>
    <scope>NUCLEOTIDE SEQUENCE [LARGE SCALE GENOMIC DNA]</scope>
    <source>
        <strain evidence="2 3">F 1598</strain>
    </source>
</reference>
<sequence>MGCSTGELIVTQYHKKMVDKKLITYGSDDEYLNTQKLKPAIIAKYKAACLPTQPGKLEKAPKVTNLQPLVTNDGVNQALHDMVQALSAEMRTVRGGLRVVEAEMCEAKEAISATTKVLKHIMQPIIPTPGLDQPPSAPDMDGSLYQFPMNPPLHGSAVFESRWISGPSTSQRHWNDSTFDLSTQANLETAFAQGSSQGQTAREMCEAWEDDWDDSEESQGKME</sequence>
<dbReference type="Proteomes" id="UP000054166">
    <property type="component" value="Unassembled WGS sequence"/>
</dbReference>
<dbReference type="AlphaFoldDB" id="A0A0C3FJQ6"/>
<reference evidence="3" key="2">
    <citation type="submission" date="2015-01" db="EMBL/GenBank/DDBJ databases">
        <title>Evolutionary Origins and Diversification of the Mycorrhizal Mutualists.</title>
        <authorList>
            <consortium name="DOE Joint Genome Institute"/>
            <consortium name="Mycorrhizal Genomics Consortium"/>
            <person name="Kohler A."/>
            <person name="Kuo A."/>
            <person name="Nagy L.G."/>
            <person name="Floudas D."/>
            <person name="Copeland A."/>
            <person name="Barry K.W."/>
            <person name="Cichocki N."/>
            <person name="Veneault-Fourrey C."/>
            <person name="LaButti K."/>
            <person name="Lindquist E.A."/>
            <person name="Lipzen A."/>
            <person name="Lundell T."/>
            <person name="Morin E."/>
            <person name="Murat C."/>
            <person name="Riley R."/>
            <person name="Ohm R."/>
            <person name="Sun H."/>
            <person name="Tunlid A."/>
            <person name="Henrissat B."/>
            <person name="Grigoriev I.V."/>
            <person name="Hibbett D.S."/>
            <person name="Martin F."/>
        </authorList>
    </citation>
    <scope>NUCLEOTIDE SEQUENCE [LARGE SCALE GENOMIC DNA]</scope>
    <source>
        <strain evidence="3">F 1598</strain>
    </source>
</reference>
<proteinExistence type="predicted"/>
<dbReference type="EMBL" id="KN833008">
    <property type="protein sequence ID" value="KIM79701.1"/>
    <property type="molecule type" value="Genomic_DNA"/>
</dbReference>
<feature type="compositionally biased region" description="Acidic residues" evidence="1">
    <location>
        <begin position="206"/>
        <end position="217"/>
    </location>
</feature>
<name>A0A0C3FJQ6_PILCF</name>
<dbReference type="HOGENOM" id="CLU_1240536_0_0_1"/>
<gene>
    <name evidence="2" type="ORF">PILCRDRAFT_90046</name>
</gene>
<keyword evidence="3" id="KW-1185">Reference proteome</keyword>